<keyword evidence="2" id="KW-1185">Reference proteome</keyword>
<gene>
    <name evidence="1" type="ORF">E2C01_087228</name>
</gene>
<dbReference type="AlphaFoldDB" id="A0A5B7JDI2"/>
<sequence length="52" mass="5901">MEIFRKKFKSTTLLRVPADRAWRDGRGDGERWGDCEGWPACCGRGKNATSKV</sequence>
<dbReference type="EMBL" id="VSRR010090269">
    <property type="protein sequence ID" value="MPC92156.1"/>
    <property type="molecule type" value="Genomic_DNA"/>
</dbReference>
<protein>
    <submittedName>
        <fullName evidence="1">Uncharacterized protein</fullName>
    </submittedName>
</protein>
<organism evidence="1 2">
    <name type="scientific">Portunus trituberculatus</name>
    <name type="common">Swimming crab</name>
    <name type="synonym">Neptunus trituberculatus</name>
    <dbReference type="NCBI Taxonomy" id="210409"/>
    <lineage>
        <taxon>Eukaryota</taxon>
        <taxon>Metazoa</taxon>
        <taxon>Ecdysozoa</taxon>
        <taxon>Arthropoda</taxon>
        <taxon>Crustacea</taxon>
        <taxon>Multicrustacea</taxon>
        <taxon>Malacostraca</taxon>
        <taxon>Eumalacostraca</taxon>
        <taxon>Eucarida</taxon>
        <taxon>Decapoda</taxon>
        <taxon>Pleocyemata</taxon>
        <taxon>Brachyura</taxon>
        <taxon>Eubrachyura</taxon>
        <taxon>Portunoidea</taxon>
        <taxon>Portunidae</taxon>
        <taxon>Portuninae</taxon>
        <taxon>Portunus</taxon>
    </lineage>
</organism>
<accession>A0A5B7JDI2</accession>
<proteinExistence type="predicted"/>
<comment type="caution">
    <text evidence="1">The sequence shown here is derived from an EMBL/GenBank/DDBJ whole genome shotgun (WGS) entry which is preliminary data.</text>
</comment>
<reference evidence="1 2" key="1">
    <citation type="submission" date="2019-05" db="EMBL/GenBank/DDBJ databases">
        <title>Another draft genome of Portunus trituberculatus and its Hox gene families provides insights of decapod evolution.</title>
        <authorList>
            <person name="Jeong J.-H."/>
            <person name="Song I."/>
            <person name="Kim S."/>
            <person name="Choi T."/>
            <person name="Kim D."/>
            <person name="Ryu S."/>
            <person name="Kim W."/>
        </authorList>
    </citation>
    <scope>NUCLEOTIDE SEQUENCE [LARGE SCALE GENOMIC DNA]</scope>
    <source>
        <tissue evidence="1">Muscle</tissue>
    </source>
</reference>
<evidence type="ECO:0000313" key="2">
    <source>
        <dbReference type="Proteomes" id="UP000324222"/>
    </source>
</evidence>
<evidence type="ECO:0000313" key="1">
    <source>
        <dbReference type="EMBL" id="MPC92156.1"/>
    </source>
</evidence>
<name>A0A5B7JDI2_PORTR</name>
<dbReference type="Proteomes" id="UP000324222">
    <property type="component" value="Unassembled WGS sequence"/>
</dbReference>